<accession>A0ABS6H5K4</accession>
<name>A0ABS6H5K4_9PROT</name>
<gene>
    <name evidence="1" type="ORF">JJQ90_09630</name>
</gene>
<organism evidence="1 2">
    <name type="scientific">Falsiroseomonas oleicola</name>
    <dbReference type="NCBI Taxonomy" id="2801474"/>
    <lineage>
        <taxon>Bacteria</taxon>
        <taxon>Pseudomonadati</taxon>
        <taxon>Pseudomonadota</taxon>
        <taxon>Alphaproteobacteria</taxon>
        <taxon>Acetobacterales</taxon>
        <taxon>Roseomonadaceae</taxon>
        <taxon>Falsiroseomonas</taxon>
    </lineage>
</organism>
<dbReference type="EMBL" id="JAERQM010000002">
    <property type="protein sequence ID" value="MBU8543964.1"/>
    <property type="molecule type" value="Genomic_DNA"/>
</dbReference>
<evidence type="ECO:0000313" key="1">
    <source>
        <dbReference type="EMBL" id="MBU8543964.1"/>
    </source>
</evidence>
<protein>
    <submittedName>
        <fullName evidence="1">Uncharacterized protein</fullName>
    </submittedName>
</protein>
<dbReference type="RefSeq" id="WP_216874712.1">
    <property type="nucleotide sequence ID" value="NZ_JAERQM010000002.1"/>
</dbReference>
<sequence>MPNPSPIHGDARAARVIQQARELRAASEPLARAFLAGLRAAEQACRDRADTHYEASDRAAGTTRAAENQRAAEAIACAERLLDLSITAARATGQPLAGKRSIRTLLARLTGAK</sequence>
<proteinExistence type="predicted"/>
<reference evidence="1 2" key="1">
    <citation type="submission" date="2021-01" db="EMBL/GenBank/DDBJ databases">
        <title>Roseomonas sp. nov, a bacterium isolated from an oil production mixture in Yumen Oilfield.</title>
        <authorList>
            <person name="Wu D."/>
        </authorList>
    </citation>
    <scope>NUCLEOTIDE SEQUENCE [LARGE SCALE GENOMIC DNA]</scope>
    <source>
        <strain evidence="1 2">ROY-5-3</strain>
    </source>
</reference>
<comment type="caution">
    <text evidence="1">The sequence shown here is derived from an EMBL/GenBank/DDBJ whole genome shotgun (WGS) entry which is preliminary data.</text>
</comment>
<evidence type="ECO:0000313" key="2">
    <source>
        <dbReference type="Proteomes" id="UP000689967"/>
    </source>
</evidence>
<dbReference type="Proteomes" id="UP000689967">
    <property type="component" value="Unassembled WGS sequence"/>
</dbReference>
<keyword evidence="2" id="KW-1185">Reference proteome</keyword>